<reference evidence="1 2" key="1">
    <citation type="journal article" date="2010" name="Science">
        <title>Pathogenicity determinants in smut fungi revealed by genome comparison.</title>
        <authorList>
            <person name="Schirawski J."/>
            <person name="Mannhaupt G."/>
            <person name="Muench K."/>
            <person name="Brefort T."/>
            <person name="Schipper K."/>
            <person name="Doehlemann G."/>
            <person name="Di Stasio M."/>
            <person name="Roessel N."/>
            <person name="Mendoza-Mendoza A."/>
            <person name="Pester D."/>
            <person name="Mueller O."/>
            <person name="Winterberg B."/>
            <person name="Meyer E."/>
            <person name="Ghareeb H."/>
            <person name="Wollenberg T."/>
            <person name="Muensterkoetter M."/>
            <person name="Wong P."/>
            <person name="Walter M."/>
            <person name="Stukenbrock E."/>
            <person name="Gueldener U."/>
            <person name="Kahmann R."/>
        </authorList>
    </citation>
    <scope>NUCLEOTIDE SEQUENCE [LARGE SCALE GENOMIC DNA]</scope>
    <source>
        <strain evidence="2">SRZ2</strain>
    </source>
</reference>
<evidence type="ECO:0000313" key="2">
    <source>
        <dbReference type="Proteomes" id="UP000008867"/>
    </source>
</evidence>
<gene>
    <name evidence="1" type="ORF">sr16056</name>
</gene>
<name>E6ZQT0_SPORE</name>
<dbReference type="Proteomes" id="UP000008867">
    <property type="component" value="Chromosome 16"/>
</dbReference>
<keyword evidence="2" id="KW-1185">Reference proteome</keyword>
<dbReference type="OrthoDB" id="2555852at2759"/>
<dbReference type="VEuPathDB" id="FungiDB:sr16056"/>
<dbReference type="EMBL" id="FQ311437">
    <property type="protein sequence ID" value="CBQ69587.1"/>
    <property type="molecule type" value="Genomic_DNA"/>
</dbReference>
<protein>
    <submittedName>
        <fullName evidence="1">Uncharacterized protein</fullName>
    </submittedName>
</protein>
<proteinExistence type="predicted"/>
<organism evidence="1 2">
    <name type="scientific">Sporisorium reilianum (strain SRZ2)</name>
    <name type="common">Maize head smut fungus</name>
    <dbReference type="NCBI Taxonomy" id="999809"/>
    <lineage>
        <taxon>Eukaryota</taxon>
        <taxon>Fungi</taxon>
        <taxon>Dikarya</taxon>
        <taxon>Basidiomycota</taxon>
        <taxon>Ustilaginomycotina</taxon>
        <taxon>Ustilaginomycetes</taxon>
        <taxon>Ustilaginales</taxon>
        <taxon>Ustilaginaceae</taxon>
        <taxon>Sporisorium</taxon>
    </lineage>
</organism>
<accession>E6ZQT0</accession>
<sequence length="387" mass="42857">MSQPGMDESSRSRATSFKVSSHLGGVELRVSLADILPDDGQAAPTASHQLLVPSGHQFVVTAAIVSQHRPTVSLDDRCMCAITRPMSRNPAVTLVLIPARIPEHLTVNRRVRVNLEWIDTRNPQAVPLEVLFHHVTLPLHLRDLVSQLIPRLLIETLLRDSATAKLYNRLWQHRQRDTVPLISSIASSMRSLLSRTSVPAKFDPILRQLQISQSLPSVITIANLLTELDLAHHPPSMPLSTPADRAALPGHQARRTTIAAVDFAPDQGDSDFDWIDDDGALPKFEHHPEDEHEVLDSLITFAPDTDQGEDEMVTHAAWAEIFRFSQEDLPNSFESGLGSTAVKDEPGTDCSSLLIDFESGADSTAAHDSFRNQHMSARVRFKPNQRI</sequence>
<dbReference type="HOGENOM" id="CLU_714046_0_0_1"/>
<dbReference type="AlphaFoldDB" id="E6ZQT0"/>
<dbReference type="eggNOG" id="ENOG502RDQB">
    <property type="taxonomic scope" value="Eukaryota"/>
</dbReference>
<evidence type="ECO:0000313" key="1">
    <source>
        <dbReference type="EMBL" id="CBQ69587.1"/>
    </source>
</evidence>